<feature type="domain" description="vWA-MoxR associated protein middle region 1" evidence="3">
    <location>
        <begin position="304"/>
        <end position="410"/>
    </location>
</feature>
<dbReference type="GO" id="GO:0007165">
    <property type="term" value="P:signal transduction"/>
    <property type="evidence" value="ECO:0007669"/>
    <property type="project" value="InterPro"/>
</dbReference>
<sequence>MQNLENREFNATSGVANISSHSSRTNVFICCSRNPKDHECSQELKKFLKPDIRSGKIHIWDDDSVVAGSHLQEEAERAMQSARVIVLLISVNFFASDHIMEYIVPQVFTVHREKSTRIINVILGASDFEHSELAQFLAVNNRPLTRMSQAEQDTLWIQVVESIRETIVAQSEPTFERFFGQPNTLQTVTSLFSKCRSMQTQQSRQQVLQQVPEEMRQSIEVSQFKPQHSEKSDFEEVHDLVTIYAAYPDGLEKLAYALYKVEHASLPWQALDTYLCQSGKKLVTYTRRQELYDILNSAQWPDYLFRRAYRNSIPDSWSTRRNYNVSNVLSLILAELAEIPAQNNDTFPLLEFAQRLAFEARDREKDSLHDELRNWITHRSKALGLTESQQVALREKATQRRQPTPFYLLLTLDEASDKAFTVQCWLLDDENNSVQNADIEVPDQLYSLDDIPNLLDGILEQCENCLLDEMANLVIEFFLPLELLSYPVDQYTIRGFSSRQSLSSYYQVVVRSLERMKRNKQRNKQGYIWKNKWKIFQDCSSEEQDLSKKHNATLIYDKEQYQELEDLAAILRGDSIACLALTFVPSNSSSQTDDVLRAVLEAGIPIALWAREQTDYPQVLPEFLPEFVSQHPLSQLPALVKQQRYDAIKSGQKQRHQGHYLTLLWDDPERIPPTRQLAAPSVSKGA</sequence>
<dbReference type="AlphaFoldDB" id="A0A5J4KUI6"/>
<comment type="caution">
    <text evidence="5">The sequence shown here is derived from an EMBL/GenBank/DDBJ whole genome shotgun (WGS) entry which is preliminary data.</text>
</comment>
<keyword evidence="6" id="KW-1185">Reference proteome</keyword>
<organism evidence="5 6">
    <name type="scientific">Dictyobacter vulcani</name>
    <dbReference type="NCBI Taxonomy" id="2607529"/>
    <lineage>
        <taxon>Bacteria</taxon>
        <taxon>Bacillati</taxon>
        <taxon>Chloroflexota</taxon>
        <taxon>Ktedonobacteria</taxon>
        <taxon>Ktedonobacterales</taxon>
        <taxon>Dictyobacteraceae</taxon>
        <taxon>Dictyobacter</taxon>
    </lineage>
</organism>
<dbReference type="InterPro" id="IPR045431">
    <property type="entry name" value="EAD2"/>
</dbReference>
<dbReference type="Pfam" id="PF13676">
    <property type="entry name" value="TIR_2"/>
    <property type="match status" value="1"/>
</dbReference>
<reference evidence="5 6" key="1">
    <citation type="submission" date="2019-10" db="EMBL/GenBank/DDBJ databases">
        <title>Dictyobacter vulcani sp. nov., within the class Ktedonobacteria, isolated from soil of volcanic Mt. Zao.</title>
        <authorList>
            <person name="Zheng Y."/>
            <person name="Wang C.M."/>
            <person name="Sakai Y."/>
            <person name="Abe K."/>
            <person name="Yokota A."/>
            <person name="Yabe S."/>
        </authorList>
    </citation>
    <scope>NUCLEOTIDE SEQUENCE [LARGE SCALE GENOMIC DNA]</scope>
    <source>
        <strain evidence="5 6">W12</strain>
    </source>
</reference>
<proteinExistence type="predicted"/>
<dbReference type="SUPFAM" id="SSF52200">
    <property type="entry name" value="Toll/Interleukin receptor TIR domain"/>
    <property type="match status" value="1"/>
</dbReference>
<dbReference type="InterPro" id="IPR045450">
    <property type="entry name" value="VMAP_C"/>
</dbReference>
<dbReference type="Gene3D" id="3.40.50.10140">
    <property type="entry name" value="Toll/interleukin-1 receptor homology (TIR) domain"/>
    <property type="match status" value="1"/>
</dbReference>
<feature type="domain" description="vWA-MoxR associated protein C-terminal" evidence="4">
    <location>
        <begin position="420"/>
        <end position="668"/>
    </location>
</feature>
<accession>A0A5J4KUI6</accession>
<evidence type="ECO:0000259" key="1">
    <source>
        <dbReference type="Pfam" id="PF13676"/>
    </source>
</evidence>
<dbReference type="InterPro" id="IPR035897">
    <property type="entry name" value="Toll_tir_struct_dom_sf"/>
</dbReference>
<feature type="domain" description="Effector-associated" evidence="2">
    <location>
        <begin position="193"/>
        <end position="273"/>
    </location>
</feature>
<evidence type="ECO:0000259" key="2">
    <source>
        <dbReference type="Pfam" id="PF19956"/>
    </source>
</evidence>
<protein>
    <submittedName>
        <fullName evidence="5">Uncharacterized protein</fullName>
    </submittedName>
</protein>
<evidence type="ECO:0000313" key="5">
    <source>
        <dbReference type="EMBL" id="GER89729.1"/>
    </source>
</evidence>
<dbReference type="Pfam" id="PF20028">
    <property type="entry name" value="VMAP-C"/>
    <property type="match status" value="1"/>
</dbReference>
<name>A0A5J4KUI6_9CHLR</name>
<dbReference type="Proteomes" id="UP000326912">
    <property type="component" value="Unassembled WGS sequence"/>
</dbReference>
<dbReference type="Pfam" id="PF19963">
    <property type="entry name" value="VMAP-M1"/>
    <property type="match status" value="1"/>
</dbReference>
<evidence type="ECO:0000313" key="6">
    <source>
        <dbReference type="Proteomes" id="UP000326912"/>
    </source>
</evidence>
<gene>
    <name evidence="5" type="ORF">KDW_38910</name>
</gene>
<dbReference type="InterPro" id="IPR045440">
    <property type="entry name" value="VMAP-M1"/>
</dbReference>
<evidence type="ECO:0000259" key="4">
    <source>
        <dbReference type="Pfam" id="PF20028"/>
    </source>
</evidence>
<dbReference type="RefSeq" id="WP_162005396.1">
    <property type="nucleotide sequence ID" value="NZ_BKZW01000002.1"/>
</dbReference>
<dbReference type="InterPro" id="IPR000157">
    <property type="entry name" value="TIR_dom"/>
</dbReference>
<feature type="domain" description="TIR" evidence="1">
    <location>
        <begin position="27"/>
        <end position="141"/>
    </location>
</feature>
<evidence type="ECO:0000259" key="3">
    <source>
        <dbReference type="Pfam" id="PF19963"/>
    </source>
</evidence>
<dbReference type="Pfam" id="PF19956">
    <property type="entry name" value="EAD2"/>
    <property type="match status" value="1"/>
</dbReference>
<dbReference type="EMBL" id="BKZW01000002">
    <property type="protein sequence ID" value="GER89729.1"/>
    <property type="molecule type" value="Genomic_DNA"/>
</dbReference>